<dbReference type="EMBL" id="LCLA01000042">
    <property type="protein sequence ID" value="KKU09365.1"/>
    <property type="molecule type" value="Genomic_DNA"/>
</dbReference>
<dbReference type="Proteomes" id="UP000034329">
    <property type="component" value="Unassembled WGS sequence"/>
</dbReference>
<feature type="non-terminal residue" evidence="1">
    <location>
        <position position="30"/>
    </location>
</feature>
<name>A0A0G1QL16_9BACT</name>
<proteinExistence type="predicted"/>
<reference evidence="1 2" key="1">
    <citation type="journal article" date="2015" name="Nature">
        <title>rRNA introns, odd ribosomes, and small enigmatic genomes across a large radiation of phyla.</title>
        <authorList>
            <person name="Brown C.T."/>
            <person name="Hug L.A."/>
            <person name="Thomas B.C."/>
            <person name="Sharon I."/>
            <person name="Castelle C.J."/>
            <person name="Singh A."/>
            <person name="Wilkins M.J."/>
            <person name="Williams K.H."/>
            <person name="Banfield J.F."/>
        </authorList>
    </citation>
    <scope>NUCLEOTIDE SEQUENCE [LARGE SCALE GENOMIC DNA]</scope>
</reference>
<organism evidence="1 2">
    <name type="scientific">Candidatus Woesebacteria bacterium GW2011_GWB1_45_5</name>
    <dbReference type="NCBI Taxonomy" id="1618581"/>
    <lineage>
        <taxon>Bacteria</taxon>
        <taxon>Candidatus Woeseibacteriota</taxon>
    </lineage>
</organism>
<evidence type="ECO:0000313" key="1">
    <source>
        <dbReference type="EMBL" id="KKU09365.1"/>
    </source>
</evidence>
<sequence>MQNSATDFFGKQTDQRILYIVYPHPLATTF</sequence>
<protein>
    <submittedName>
        <fullName evidence="1">Uncharacterized protein</fullName>
    </submittedName>
</protein>
<gene>
    <name evidence="1" type="ORF">UX13_C0042G0001</name>
</gene>
<comment type="caution">
    <text evidence="1">The sequence shown here is derived from an EMBL/GenBank/DDBJ whole genome shotgun (WGS) entry which is preliminary data.</text>
</comment>
<accession>A0A0G1QL16</accession>
<dbReference type="AlphaFoldDB" id="A0A0G1QL16"/>
<evidence type="ECO:0000313" key="2">
    <source>
        <dbReference type="Proteomes" id="UP000034329"/>
    </source>
</evidence>